<dbReference type="PANTHER" id="PTHR30273:SF2">
    <property type="entry name" value="PROTEIN FECR"/>
    <property type="match status" value="1"/>
</dbReference>
<dbReference type="FunFam" id="2.60.120.1440:FF:000001">
    <property type="entry name" value="Putative anti-sigma factor"/>
    <property type="match status" value="1"/>
</dbReference>
<evidence type="ECO:0000259" key="2">
    <source>
        <dbReference type="Pfam" id="PF04773"/>
    </source>
</evidence>
<keyword evidence="1" id="KW-0472">Membrane</keyword>
<dbReference type="PIRSF" id="PIRSF018266">
    <property type="entry name" value="FecR"/>
    <property type="match status" value="1"/>
</dbReference>
<sequence length="315" mass="36152">MTELLQKYIAGEASAEEIQQVMDWLAEDEEHMHEYRAMRHLYDLTLWQTGDEKKKERTVVMPTTRRIGRWIAWGVRIAAMILIAVGVTYMTGMASFFQKNHGKQTIVVPAGQHVELLLSDGTHVWLNSGSRLSFSNGFFSSKRKVNLDGEGYFKVAPNKKSPFIVETCKHHIRVTGTEFNVMAYHKDSVWEASLVTGAIDIIRANDSKTLMKMSPGQLVTEKNGILVKKKLLADEHFRWREGLICFENTPFSAMLNKLELYYDVHFVTNNNNILQTRFTGKFHITDGIMHVMRVLSIGRNFTFEKDEETNTITIN</sequence>
<keyword evidence="1" id="KW-1133">Transmembrane helix</keyword>
<dbReference type="PANTHER" id="PTHR30273">
    <property type="entry name" value="PERIPLASMIC SIGNAL SENSOR AND SIGMA FACTOR ACTIVATOR FECR-RELATED"/>
    <property type="match status" value="1"/>
</dbReference>
<accession>F3PTY1</accession>
<dbReference type="AlphaFoldDB" id="F3PTY1"/>
<dbReference type="InterPro" id="IPR006860">
    <property type="entry name" value="FecR"/>
</dbReference>
<keyword evidence="1" id="KW-0812">Transmembrane</keyword>
<dbReference type="Gene3D" id="3.55.50.30">
    <property type="match status" value="1"/>
</dbReference>
<dbReference type="GeneID" id="86049757"/>
<protein>
    <submittedName>
        <fullName evidence="4">Sigma factor regulatory protein, FecR/PupR family</fullName>
    </submittedName>
</protein>
<gene>
    <name evidence="4" type="ORF">HMPREF9446_02201</name>
</gene>
<dbReference type="RefSeq" id="WP_009125460.1">
    <property type="nucleotide sequence ID" value="NZ_GL882637.1"/>
</dbReference>
<comment type="caution">
    <text evidence="4">The sequence shown here is derived from an EMBL/GenBank/DDBJ whole genome shotgun (WGS) entry which is preliminary data.</text>
</comment>
<dbReference type="InterPro" id="IPR032508">
    <property type="entry name" value="FecR_C"/>
</dbReference>
<reference evidence="4 5" key="1">
    <citation type="submission" date="2011-02" db="EMBL/GenBank/DDBJ databases">
        <authorList>
            <person name="Weinstock G."/>
            <person name="Sodergren E."/>
            <person name="Clifton S."/>
            <person name="Fulton L."/>
            <person name="Fulton B."/>
            <person name="Courtney L."/>
            <person name="Fronick C."/>
            <person name="Harrison M."/>
            <person name="Strong C."/>
            <person name="Farmer C."/>
            <person name="Delahaunty K."/>
            <person name="Markovic C."/>
            <person name="Hall O."/>
            <person name="Minx P."/>
            <person name="Tomlinson C."/>
            <person name="Mitreva M."/>
            <person name="Hou S."/>
            <person name="Chen J."/>
            <person name="Wollam A."/>
            <person name="Pepin K.H."/>
            <person name="Johnson M."/>
            <person name="Bhonagiri V."/>
            <person name="Zhang X."/>
            <person name="Suruliraj S."/>
            <person name="Warren W."/>
            <person name="Chinwalla A."/>
            <person name="Mardis E.R."/>
            <person name="Wilson R.K."/>
        </authorList>
    </citation>
    <scope>NUCLEOTIDE SEQUENCE [LARGE SCALE GENOMIC DNA]</scope>
    <source>
        <strain evidence="4 5">YIT 12057</strain>
    </source>
</reference>
<evidence type="ECO:0000313" key="4">
    <source>
        <dbReference type="EMBL" id="EGF56426.1"/>
    </source>
</evidence>
<feature type="domain" description="FecR protein" evidence="2">
    <location>
        <begin position="105"/>
        <end position="199"/>
    </location>
</feature>
<organism evidence="4 5">
    <name type="scientific">Bacteroides fluxus YIT 12057</name>
    <dbReference type="NCBI Taxonomy" id="763034"/>
    <lineage>
        <taxon>Bacteria</taxon>
        <taxon>Pseudomonadati</taxon>
        <taxon>Bacteroidota</taxon>
        <taxon>Bacteroidia</taxon>
        <taxon>Bacteroidales</taxon>
        <taxon>Bacteroidaceae</taxon>
        <taxon>Bacteroides</taxon>
    </lineage>
</organism>
<dbReference type="GO" id="GO:0016989">
    <property type="term" value="F:sigma factor antagonist activity"/>
    <property type="evidence" value="ECO:0007669"/>
    <property type="project" value="TreeGrafter"/>
</dbReference>
<dbReference type="EMBL" id="AFBN01000040">
    <property type="protein sequence ID" value="EGF56426.1"/>
    <property type="molecule type" value="Genomic_DNA"/>
</dbReference>
<evidence type="ECO:0000259" key="3">
    <source>
        <dbReference type="Pfam" id="PF16344"/>
    </source>
</evidence>
<evidence type="ECO:0000313" key="5">
    <source>
        <dbReference type="Proteomes" id="UP000003416"/>
    </source>
</evidence>
<dbReference type="InterPro" id="IPR012373">
    <property type="entry name" value="Ferrdict_sens_TM"/>
</dbReference>
<dbReference type="STRING" id="763034.HMPREF9446_02201"/>
<evidence type="ECO:0000256" key="1">
    <source>
        <dbReference type="SAM" id="Phobius"/>
    </source>
</evidence>
<dbReference type="Gene3D" id="2.60.120.1440">
    <property type="match status" value="1"/>
</dbReference>
<dbReference type="Proteomes" id="UP000003416">
    <property type="component" value="Unassembled WGS sequence"/>
</dbReference>
<dbReference type="eggNOG" id="COG3712">
    <property type="taxonomic scope" value="Bacteria"/>
</dbReference>
<feature type="domain" description="Protein FecR C-terminal" evidence="3">
    <location>
        <begin position="244"/>
        <end position="314"/>
    </location>
</feature>
<dbReference type="HOGENOM" id="CLU_050192_2_3_10"/>
<proteinExistence type="predicted"/>
<dbReference type="Pfam" id="PF04773">
    <property type="entry name" value="FecR"/>
    <property type="match status" value="1"/>
</dbReference>
<name>F3PTY1_9BACE</name>
<keyword evidence="5" id="KW-1185">Reference proteome</keyword>
<feature type="transmembrane region" description="Helical" evidence="1">
    <location>
        <begin position="70"/>
        <end position="90"/>
    </location>
</feature>
<dbReference type="Pfam" id="PF16344">
    <property type="entry name" value="FecR_C"/>
    <property type="match status" value="1"/>
</dbReference>